<dbReference type="PANTHER" id="PTHR12131:SF1">
    <property type="entry name" value="ATP-DEPENDENT RNA HELICASE SUPV3L1, MITOCHONDRIAL-RELATED"/>
    <property type="match status" value="1"/>
</dbReference>
<organism evidence="11">
    <name type="scientific">Clastoptera arizonana</name>
    <name type="common">Arizona spittle bug</name>
    <dbReference type="NCBI Taxonomy" id="38151"/>
    <lineage>
        <taxon>Eukaryota</taxon>
        <taxon>Metazoa</taxon>
        <taxon>Ecdysozoa</taxon>
        <taxon>Arthropoda</taxon>
        <taxon>Hexapoda</taxon>
        <taxon>Insecta</taxon>
        <taxon>Pterygota</taxon>
        <taxon>Neoptera</taxon>
        <taxon>Paraneoptera</taxon>
        <taxon>Hemiptera</taxon>
        <taxon>Auchenorrhyncha</taxon>
        <taxon>Cercopoidea</taxon>
        <taxon>Clastopteridae</taxon>
        <taxon>Clastoptera</taxon>
    </lineage>
</organism>
<comment type="catalytic activity">
    <reaction evidence="8">
        <text>ATP + H2O = ADP + phosphate + H(+)</text>
        <dbReference type="Rhea" id="RHEA:13065"/>
        <dbReference type="ChEBI" id="CHEBI:15377"/>
        <dbReference type="ChEBI" id="CHEBI:15378"/>
        <dbReference type="ChEBI" id="CHEBI:30616"/>
        <dbReference type="ChEBI" id="CHEBI:43474"/>
        <dbReference type="ChEBI" id="CHEBI:456216"/>
        <dbReference type="EC" id="3.6.4.13"/>
    </reaction>
</comment>
<dbReference type="InterPro" id="IPR050699">
    <property type="entry name" value="RNA-DNA_Helicase"/>
</dbReference>
<evidence type="ECO:0000256" key="5">
    <source>
        <dbReference type="ARBA" id="ARBA00022806"/>
    </source>
</evidence>
<keyword evidence="6" id="KW-0067">ATP-binding</keyword>
<dbReference type="Pfam" id="PF17911">
    <property type="entry name" value="Ski2_N"/>
    <property type="match status" value="1"/>
</dbReference>
<dbReference type="GO" id="GO:0016787">
    <property type="term" value="F:hydrolase activity"/>
    <property type="evidence" value="ECO:0007669"/>
    <property type="project" value="UniProtKB-KW"/>
</dbReference>
<keyword evidence="7" id="KW-0694">RNA-binding</keyword>
<evidence type="ECO:0000259" key="9">
    <source>
        <dbReference type="PROSITE" id="PS51192"/>
    </source>
</evidence>
<evidence type="ECO:0000256" key="1">
    <source>
        <dbReference type="ARBA" id="ARBA00004496"/>
    </source>
</evidence>
<evidence type="ECO:0000256" key="3">
    <source>
        <dbReference type="ARBA" id="ARBA00022741"/>
    </source>
</evidence>
<dbReference type="InterPro" id="IPR016438">
    <property type="entry name" value="SKI2-like"/>
</dbReference>
<gene>
    <name evidence="11" type="ORF">g.5680</name>
</gene>
<dbReference type="GO" id="GO:0005524">
    <property type="term" value="F:ATP binding"/>
    <property type="evidence" value="ECO:0007669"/>
    <property type="project" value="UniProtKB-KW"/>
</dbReference>
<protein>
    <recommendedName>
        <fullName evidence="12">Helicase ATP-binding domain-containing protein</fullName>
    </recommendedName>
</protein>
<evidence type="ECO:0000256" key="7">
    <source>
        <dbReference type="ARBA" id="ARBA00022884"/>
    </source>
</evidence>
<dbReference type="Pfam" id="PF08148">
    <property type="entry name" value="DSHCT"/>
    <property type="match status" value="1"/>
</dbReference>
<dbReference type="Gene3D" id="1.10.3380.30">
    <property type="match status" value="1"/>
</dbReference>
<evidence type="ECO:0000256" key="2">
    <source>
        <dbReference type="ARBA" id="ARBA00022490"/>
    </source>
</evidence>
<feature type="domain" description="Helicase C-terminal" evidence="10">
    <location>
        <begin position="535"/>
        <end position="740"/>
    </location>
</feature>
<sequence>MLSSELPCGPPPVLPDVRIQLKEYIQCPERLPIHDFKKSQRFWPRSPNINSLFYCELSPPATTLKVSRDPNTGEILEFEEVDNFFEISKNMVNKTSSQSFDNNTKVNIHKTKNDIINFEKNFLTIPPGFMGGLEFADDGCTLLGDEIKSSPSKNKKKNFKENQHKLSDQDSQVISLKTLLYQDEDVLQLLEAPKQKVVALDEIKSQITPTVFEDPDEDVVLPKETPLPVLQISKTVTKKSFGKADWAEEIDVSLPVEDFEKKIPNPAFTWQFELDNFQKQAILKLEEHQNVIVAAHTSAGKTVIAEYAIAMSFKQHTRAIYTSPIKALSNQKYRDFKNVFEDQYKLGTVGLITGDVQLNQKAGCLIMTTEILRAMLYKKNEVIHDLEYVIFDEVHYINDKERGYVWEEVVILLPSHVNIVMLSATVPNTLEFANWVGRTKERKMYVISTPKRPIPLRHHLYTGLDDESKKDCFMIREAEGPFLIKGYSEAVASNKAIKERKSKIKGSRGGGRGGQTFRPGGKGIFVMTEKDRRKMFTTLISFLHEKEYLPTVLFTLSRNRCDKNAQMLLECVNYLTSPVEKIEIQKFFKKNISRLKGEDQNLPQVLFLEKLLMHGIGVHHSGILPILKEIVELLFHEQKVKILFATETFAMGVNMPARTVVFDSVVKFDGQGTRVLVPAEYIQMAGRAGRRGKDKTGEVIIMCKGDVPLDSTLKIMMFEKPMKLESQFRTTYSMILKNLKRSSEADLSVETMMTRSFKEFFEQTKHAKYRADLAKLSSEYEAEKAKHGVKKPGEEVLEQFYVYADRIIKNRSLFWKNIIKQPKIMRLLVPGQIILISQGIHMRKLGFIIRVEKTYFLTLVLHNQQDNGFDNREDHYYQMLELLNPQLRFVSDFREGYVMLKIFPEHIISITRHYFKKLDTITIFRDWDQKQNPRFRDAPVGPTMRDALRELSTLSALFDYIRDCINVREIINNTVEVYSILSELQSYERALASSGVHNIPNRCELFEDVYKLKRKEELLENLKYKLSTESMSLYPDFQKKLLVLKELKYIDCYNTVEMKGKIAIIMSSNELMVTELMFQNILKDLSPAEIAALLSSLVFQAKTNIEPKVDCLEEGKNMIIDVYKKIRTLERDFDVAQEDIEELNFGLIEVVYKWALGEKFAEIMKVTDVQEGIIVRCIQQLCELLRYVKEAANCLGDSTVGSKMDDAINAIKRDIVFAASLYTTDT</sequence>
<dbReference type="InterPro" id="IPR027417">
    <property type="entry name" value="P-loop_NTPase"/>
</dbReference>
<dbReference type="GO" id="GO:0003724">
    <property type="term" value="F:RNA helicase activity"/>
    <property type="evidence" value="ECO:0007669"/>
    <property type="project" value="UniProtKB-EC"/>
</dbReference>
<dbReference type="InterPro" id="IPR014001">
    <property type="entry name" value="Helicase_ATP-bd"/>
</dbReference>
<dbReference type="GO" id="GO:0070478">
    <property type="term" value="P:nuclear-transcribed mRNA catabolic process, 3'-5' exonucleolytic nonsense-mediated decay"/>
    <property type="evidence" value="ECO:0007669"/>
    <property type="project" value="TreeGrafter"/>
</dbReference>
<feature type="domain" description="Helicase ATP-binding" evidence="9">
    <location>
        <begin position="282"/>
        <end position="444"/>
    </location>
</feature>
<dbReference type="SUPFAM" id="SSF52540">
    <property type="entry name" value="P-loop containing nucleoside triphosphate hydrolases"/>
    <property type="match status" value="1"/>
</dbReference>
<evidence type="ECO:0000313" key="11">
    <source>
        <dbReference type="EMBL" id="JAS17374.1"/>
    </source>
</evidence>
<reference evidence="11" key="1">
    <citation type="submission" date="2015-12" db="EMBL/GenBank/DDBJ databases">
        <title>De novo transcriptome assembly of four potential Pierce s Disease insect vectors from Arizona vineyards.</title>
        <authorList>
            <person name="Tassone E.E."/>
        </authorList>
    </citation>
    <scope>NUCLEOTIDE SEQUENCE</scope>
</reference>
<dbReference type="Pfam" id="PF00271">
    <property type="entry name" value="Helicase_C"/>
    <property type="match status" value="1"/>
</dbReference>
<dbReference type="GO" id="GO:0055087">
    <property type="term" value="C:Ski complex"/>
    <property type="evidence" value="ECO:0007669"/>
    <property type="project" value="TreeGrafter"/>
</dbReference>
<dbReference type="InterPro" id="IPR001650">
    <property type="entry name" value="Helicase_C-like"/>
</dbReference>
<dbReference type="InterPro" id="IPR012961">
    <property type="entry name" value="Ski2/MTR4_C"/>
</dbReference>
<keyword evidence="4" id="KW-0378">Hydrolase</keyword>
<dbReference type="PROSITE" id="PS51192">
    <property type="entry name" value="HELICASE_ATP_BIND_1"/>
    <property type="match status" value="1"/>
</dbReference>
<dbReference type="FunFam" id="3.40.50.300:FF:000447">
    <property type="entry name" value="helicase SKI2W isoform X2"/>
    <property type="match status" value="1"/>
</dbReference>
<dbReference type="SMART" id="SM00487">
    <property type="entry name" value="DEXDc"/>
    <property type="match status" value="1"/>
</dbReference>
<dbReference type="CDD" id="cd18795">
    <property type="entry name" value="SF2_C_Ski2"/>
    <property type="match status" value="1"/>
</dbReference>
<name>A0A1B6CVG1_9HEMI</name>
<dbReference type="AlphaFoldDB" id="A0A1B6CVG1"/>
<dbReference type="Gene3D" id="3.40.50.300">
    <property type="entry name" value="P-loop containing nucleotide triphosphate hydrolases"/>
    <property type="match status" value="2"/>
</dbReference>
<evidence type="ECO:0000256" key="8">
    <source>
        <dbReference type="ARBA" id="ARBA00047984"/>
    </source>
</evidence>
<evidence type="ECO:0000259" key="10">
    <source>
        <dbReference type="PROSITE" id="PS51194"/>
    </source>
</evidence>
<evidence type="ECO:0000256" key="4">
    <source>
        <dbReference type="ARBA" id="ARBA00022801"/>
    </source>
</evidence>
<dbReference type="PROSITE" id="PS51194">
    <property type="entry name" value="HELICASE_CTER"/>
    <property type="match status" value="1"/>
</dbReference>
<comment type="subcellular location">
    <subcellularLocation>
        <location evidence="1">Cytoplasm</location>
    </subcellularLocation>
</comment>
<dbReference type="SMART" id="SM01142">
    <property type="entry name" value="DSHCT"/>
    <property type="match status" value="1"/>
</dbReference>
<evidence type="ECO:0008006" key="12">
    <source>
        <dbReference type="Google" id="ProtNLM"/>
    </source>
</evidence>
<dbReference type="EMBL" id="GEDC01019924">
    <property type="protein sequence ID" value="JAS17374.1"/>
    <property type="molecule type" value="Transcribed_RNA"/>
</dbReference>
<dbReference type="PANTHER" id="PTHR12131">
    <property type="entry name" value="ATP-DEPENDENT RNA AND DNA HELICASE"/>
    <property type="match status" value="1"/>
</dbReference>
<keyword evidence="3" id="KW-0547">Nucleotide-binding</keyword>
<dbReference type="FunFam" id="3.40.50.300:FF:000354">
    <property type="entry name" value="ATP-dependent RNA helicase SKI2"/>
    <property type="match status" value="1"/>
</dbReference>
<proteinExistence type="predicted"/>
<evidence type="ECO:0000256" key="6">
    <source>
        <dbReference type="ARBA" id="ARBA00022840"/>
    </source>
</evidence>
<dbReference type="PIRSF" id="PIRSF005198">
    <property type="entry name" value="Antiviral_helicase_SKI2"/>
    <property type="match status" value="1"/>
</dbReference>
<keyword evidence="5" id="KW-0347">Helicase</keyword>
<accession>A0A1B6CVG1</accession>
<dbReference type="InterPro" id="IPR011545">
    <property type="entry name" value="DEAD/DEAH_box_helicase_dom"/>
</dbReference>
<dbReference type="GO" id="GO:0003723">
    <property type="term" value="F:RNA binding"/>
    <property type="evidence" value="ECO:0007669"/>
    <property type="project" value="UniProtKB-KW"/>
</dbReference>
<dbReference type="Pfam" id="PF00270">
    <property type="entry name" value="DEAD"/>
    <property type="match status" value="1"/>
</dbReference>
<keyword evidence="2" id="KW-0963">Cytoplasm</keyword>
<dbReference type="SMART" id="SM00490">
    <property type="entry name" value="HELICc"/>
    <property type="match status" value="1"/>
</dbReference>
<dbReference type="InterPro" id="IPR040801">
    <property type="entry name" value="Ski2_N"/>
</dbReference>